<dbReference type="Pfam" id="PF01047">
    <property type="entry name" value="MarR"/>
    <property type="match status" value="1"/>
</dbReference>
<dbReference type="InterPro" id="IPR039422">
    <property type="entry name" value="MarR/SlyA-like"/>
</dbReference>
<evidence type="ECO:0000259" key="4">
    <source>
        <dbReference type="PROSITE" id="PS50995"/>
    </source>
</evidence>
<dbReference type="PROSITE" id="PS01117">
    <property type="entry name" value="HTH_MARR_1"/>
    <property type="match status" value="1"/>
</dbReference>
<protein>
    <submittedName>
        <fullName evidence="5">MarR family transcriptional regulator</fullName>
    </submittedName>
</protein>
<dbReference type="EMBL" id="VCPD01000004">
    <property type="protein sequence ID" value="TMV07087.1"/>
    <property type="molecule type" value="Genomic_DNA"/>
</dbReference>
<comment type="caution">
    <text evidence="5">The sequence shown here is derived from an EMBL/GenBank/DDBJ whole genome shotgun (WGS) entry which is preliminary data.</text>
</comment>
<gene>
    <name evidence="5" type="ORF">FGK63_13320</name>
</gene>
<organism evidence="5 6">
    <name type="scientific">Ruegeria sediminis</name>
    <dbReference type="NCBI Taxonomy" id="2583820"/>
    <lineage>
        <taxon>Bacteria</taxon>
        <taxon>Pseudomonadati</taxon>
        <taxon>Pseudomonadota</taxon>
        <taxon>Alphaproteobacteria</taxon>
        <taxon>Rhodobacterales</taxon>
        <taxon>Roseobacteraceae</taxon>
        <taxon>Ruegeria</taxon>
    </lineage>
</organism>
<evidence type="ECO:0000256" key="1">
    <source>
        <dbReference type="ARBA" id="ARBA00023015"/>
    </source>
</evidence>
<dbReference type="SUPFAM" id="SSF46785">
    <property type="entry name" value="Winged helix' DNA-binding domain"/>
    <property type="match status" value="1"/>
</dbReference>
<evidence type="ECO:0000256" key="3">
    <source>
        <dbReference type="ARBA" id="ARBA00023163"/>
    </source>
</evidence>
<dbReference type="PRINTS" id="PR00598">
    <property type="entry name" value="HTHMARR"/>
</dbReference>
<dbReference type="PANTHER" id="PTHR33164:SF43">
    <property type="entry name" value="HTH-TYPE TRANSCRIPTIONAL REPRESSOR YETL"/>
    <property type="match status" value="1"/>
</dbReference>
<name>A0ABY2WX96_9RHOB</name>
<dbReference type="RefSeq" id="WP_138843012.1">
    <property type="nucleotide sequence ID" value="NZ_VCPD01000004.1"/>
</dbReference>
<accession>A0ABY2WX96</accession>
<proteinExistence type="predicted"/>
<dbReference type="SMART" id="SM00347">
    <property type="entry name" value="HTH_MARR"/>
    <property type="match status" value="1"/>
</dbReference>
<dbReference type="InterPro" id="IPR000835">
    <property type="entry name" value="HTH_MarR-typ"/>
</dbReference>
<dbReference type="InterPro" id="IPR036390">
    <property type="entry name" value="WH_DNA-bd_sf"/>
</dbReference>
<dbReference type="InterPro" id="IPR036388">
    <property type="entry name" value="WH-like_DNA-bd_sf"/>
</dbReference>
<dbReference type="PROSITE" id="PS50995">
    <property type="entry name" value="HTH_MARR_2"/>
    <property type="match status" value="1"/>
</dbReference>
<feature type="domain" description="HTH marR-type" evidence="4">
    <location>
        <begin position="16"/>
        <end position="150"/>
    </location>
</feature>
<dbReference type="Gene3D" id="1.10.10.10">
    <property type="entry name" value="Winged helix-like DNA-binding domain superfamily/Winged helix DNA-binding domain"/>
    <property type="match status" value="1"/>
</dbReference>
<dbReference type="Proteomes" id="UP001193035">
    <property type="component" value="Unassembled WGS sequence"/>
</dbReference>
<keyword evidence="6" id="KW-1185">Reference proteome</keyword>
<evidence type="ECO:0000313" key="5">
    <source>
        <dbReference type="EMBL" id="TMV07087.1"/>
    </source>
</evidence>
<dbReference type="PANTHER" id="PTHR33164">
    <property type="entry name" value="TRANSCRIPTIONAL REGULATOR, MARR FAMILY"/>
    <property type="match status" value="1"/>
</dbReference>
<sequence>MTRPNRKSAENPSKERLRLWLRLLKLSRGIEAQLRANLRREFDSTLPRFDVMAALSRHKDGLKMSQLSGVLRVSNGNVTGIVDRLVEEGLVMRVAVEGDRRASLVRLTRKGQADFATQAAAHQGWIDEMLGALGATEAAAIGARMDELMTALDEGK</sequence>
<evidence type="ECO:0000313" key="6">
    <source>
        <dbReference type="Proteomes" id="UP001193035"/>
    </source>
</evidence>
<keyword evidence="2" id="KW-0238">DNA-binding</keyword>
<keyword evidence="1" id="KW-0805">Transcription regulation</keyword>
<keyword evidence="3" id="KW-0804">Transcription</keyword>
<evidence type="ECO:0000256" key="2">
    <source>
        <dbReference type="ARBA" id="ARBA00023125"/>
    </source>
</evidence>
<reference evidence="5 6" key="1">
    <citation type="submission" date="2019-05" db="EMBL/GenBank/DDBJ databases">
        <title>Ruegeria sp. nov., isolated from tidal flat.</title>
        <authorList>
            <person name="Kim W."/>
        </authorList>
    </citation>
    <scope>NUCLEOTIDE SEQUENCE [LARGE SCALE GENOMIC DNA]</scope>
    <source>
        <strain evidence="5 6">CAU 1488</strain>
    </source>
</reference>
<dbReference type="InterPro" id="IPR023187">
    <property type="entry name" value="Tscrpt_reg_MarR-type_CS"/>
</dbReference>